<dbReference type="InterPro" id="IPR036097">
    <property type="entry name" value="HisK_dim/P_sf"/>
</dbReference>
<keyword evidence="6" id="KW-0808">Transferase</keyword>
<feature type="domain" description="HAMP" evidence="12">
    <location>
        <begin position="161"/>
        <end position="213"/>
    </location>
</feature>
<dbReference type="Pfam" id="PF02518">
    <property type="entry name" value="HATPase_c"/>
    <property type="match status" value="1"/>
</dbReference>
<comment type="catalytic activity">
    <reaction evidence="1">
        <text>ATP + protein L-histidine = ADP + protein N-phospho-L-histidine.</text>
        <dbReference type="EC" id="2.7.13.3"/>
    </reaction>
</comment>
<dbReference type="SUPFAM" id="SSF55874">
    <property type="entry name" value="ATPase domain of HSP90 chaperone/DNA topoisomerase II/histidine kinase"/>
    <property type="match status" value="1"/>
</dbReference>
<evidence type="ECO:0000256" key="9">
    <source>
        <dbReference type="ARBA" id="ARBA00022840"/>
    </source>
</evidence>
<dbReference type="InterPro" id="IPR005467">
    <property type="entry name" value="His_kinase_dom"/>
</dbReference>
<keyword evidence="8" id="KW-0418">Kinase</keyword>
<dbReference type="RefSeq" id="WP_353874035.1">
    <property type="nucleotide sequence ID" value="NZ_JBEVCJ010000004.1"/>
</dbReference>
<evidence type="ECO:0000256" key="6">
    <source>
        <dbReference type="ARBA" id="ARBA00022679"/>
    </source>
</evidence>
<dbReference type="PROSITE" id="PS50885">
    <property type="entry name" value="HAMP"/>
    <property type="match status" value="1"/>
</dbReference>
<comment type="subcellular location">
    <subcellularLocation>
        <location evidence="2">Cell membrane</location>
        <topology evidence="2">Multi-pass membrane protein</topology>
    </subcellularLocation>
</comment>
<dbReference type="InterPro" id="IPR004358">
    <property type="entry name" value="Sig_transdc_His_kin-like_C"/>
</dbReference>
<accession>A0ABV2BRB6</accession>
<feature type="transmembrane region" description="Helical" evidence="10">
    <location>
        <begin position="142"/>
        <end position="163"/>
    </location>
</feature>
<dbReference type="InterPro" id="IPR050980">
    <property type="entry name" value="2C_sensor_his_kinase"/>
</dbReference>
<dbReference type="EC" id="2.7.13.3" evidence="3"/>
<organism evidence="13 14">
    <name type="scientific">Aliikangiella maris</name>
    <dbReference type="NCBI Taxonomy" id="3162458"/>
    <lineage>
        <taxon>Bacteria</taxon>
        <taxon>Pseudomonadati</taxon>
        <taxon>Pseudomonadota</taxon>
        <taxon>Gammaproteobacteria</taxon>
        <taxon>Oceanospirillales</taxon>
        <taxon>Pleioneaceae</taxon>
        <taxon>Aliikangiella</taxon>
    </lineage>
</organism>
<keyword evidence="9 13" id="KW-0067">ATP-binding</keyword>
<dbReference type="EMBL" id="JBEVCJ010000004">
    <property type="protein sequence ID" value="MET1254472.1"/>
    <property type="molecule type" value="Genomic_DNA"/>
</dbReference>
<evidence type="ECO:0000313" key="14">
    <source>
        <dbReference type="Proteomes" id="UP001548189"/>
    </source>
</evidence>
<evidence type="ECO:0000313" key="13">
    <source>
        <dbReference type="EMBL" id="MET1254472.1"/>
    </source>
</evidence>
<dbReference type="Gene3D" id="1.10.287.130">
    <property type="match status" value="1"/>
</dbReference>
<dbReference type="CDD" id="cd06225">
    <property type="entry name" value="HAMP"/>
    <property type="match status" value="1"/>
</dbReference>
<sequence>MKRIYLSILITALISLFLLGRLIDGVFDAQNEMAESQEFVTEKKLLAGAADILSHFSESQLESQIQLLEQQFKIDLSLERLTHLSFSSQLEHQLSTENGLLIDSDSGAQLLRKIENHPQWLLVLHIDYLPAFQSTDVADLEFWLTIFFYLSFCLVLLIWAFPLTRRLSKLNRLASEFGAGDLSRRIEPIRFSYIEDLEISFNRMAGQIEELINENKILAGSISHDLRTPLSCLRFGVDAALDANHLEKKNYYLNRMDDDLNRMEKMLEAFLDYASLERKRFELIKTNTNLIQLIQSVITACQPLAEKKQVKIESALVSADEIPLLNMDPFWIGRAVTNLLTNAIDYANNRVKVSCYLSHNQIEIVVEDDGQGVPQNEMTNIFKAFVKLDKSRTQANHFGLGLAIVARVVNWHRGQVSVCQSAQLNGACFSMRFKLLNC</sequence>
<dbReference type="Proteomes" id="UP001548189">
    <property type="component" value="Unassembled WGS sequence"/>
</dbReference>
<evidence type="ECO:0000256" key="5">
    <source>
        <dbReference type="ARBA" id="ARBA00022553"/>
    </source>
</evidence>
<keyword evidence="14" id="KW-1185">Reference proteome</keyword>
<dbReference type="PROSITE" id="PS50109">
    <property type="entry name" value="HIS_KIN"/>
    <property type="match status" value="1"/>
</dbReference>
<dbReference type="PRINTS" id="PR00344">
    <property type="entry name" value="BCTRLSENSOR"/>
</dbReference>
<evidence type="ECO:0000256" key="8">
    <source>
        <dbReference type="ARBA" id="ARBA00022777"/>
    </source>
</evidence>
<evidence type="ECO:0000256" key="2">
    <source>
        <dbReference type="ARBA" id="ARBA00004651"/>
    </source>
</evidence>
<keyword evidence="10" id="KW-1133">Transmembrane helix</keyword>
<feature type="domain" description="Histidine kinase" evidence="11">
    <location>
        <begin position="221"/>
        <end position="437"/>
    </location>
</feature>
<keyword evidence="10" id="KW-0812">Transmembrane</keyword>
<name>A0ABV2BRB6_9GAMM</name>
<dbReference type="GO" id="GO:0005524">
    <property type="term" value="F:ATP binding"/>
    <property type="evidence" value="ECO:0007669"/>
    <property type="project" value="UniProtKB-KW"/>
</dbReference>
<protein>
    <recommendedName>
        <fullName evidence="3">histidine kinase</fullName>
        <ecNumber evidence="3">2.7.13.3</ecNumber>
    </recommendedName>
</protein>
<keyword evidence="5" id="KW-0597">Phosphoprotein</keyword>
<dbReference type="InterPro" id="IPR036890">
    <property type="entry name" value="HATPase_C_sf"/>
</dbReference>
<reference evidence="13 14" key="1">
    <citation type="submission" date="2024-06" db="EMBL/GenBank/DDBJ databases">
        <authorList>
            <person name="Li F."/>
        </authorList>
    </citation>
    <scope>NUCLEOTIDE SEQUENCE [LARGE SCALE GENOMIC DNA]</scope>
    <source>
        <strain evidence="13 14">GXAS 311</strain>
    </source>
</reference>
<dbReference type="InterPro" id="IPR003661">
    <property type="entry name" value="HisK_dim/P_dom"/>
</dbReference>
<keyword evidence="4" id="KW-1003">Cell membrane</keyword>
<dbReference type="SMART" id="SM00388">
    <property type="entry name" value="HisKA"/>
    <property type="match status" value="1"/>
</dbReference>
<evidence type="ECO:0000256" key="1">
    <source>
        <dbReference type="ARBA" id="ARBA00000085"/>
    </source>
</evidence>
<proteinExistence type="predicted"/>
<evidence type="ECO:0000259" key="12">
    <source>
        <dbReference type="PROSITE" id="PS50885"/>
    </source>
</evidence>
<gene>
    <name evidence="13" type="ORF">ABVT43_04975</name>
</gene>
<dbReference type="SUPFAM" id="SSF47384">
    <property type="entry name" value="Homodimeric domain of signal transducing histidine kinase"/>
    <property type="match status" value="1"/>
</dbReference>
<dbReference type="InterPro" id="IPR003594">
    <property type="entry name" value="HATPase_dom"/>
</dbReference>
<evidence type="ECO:0000256" key="7">
    <source>
        <dbReference type="ARBA" id="ARBA00022741"/>
    </source>
</evidence>
<evidence type="ECO:0000256" key="4">
    <source>
        <dbReference type="ARBA" id="ARBA00022475"/>
    </source>
</evidence>
<dbReference type="Gene3D" id="3.30.565.10">
    <property type="entry name" value="Histidine kinase-like ATPase, C-terminal domain"/>
    <property type="match status" value="1"/>
</dbReference>
<evidence type="ECO:0000256" key="3">
    <source>
        <dbReference type="ARBA" id="ARBA00012438"/>
    </source>
</evidence>
<dbReference type="PANTHER" id="PTHR44936">
    <property type="entry name" value="SENSOR PROTEIN CREC"/>
    <property type="match status" value="1"/>
</dbReference>
<dbReference type="CDD" id="cd00082">
    <property type="entry name" value="HisKA"/>
    <property type="match status" value="1"/>
</dbReference>
<evidence type="ECO:0000256" key="10">
    <source>
        <dbReference type="SAM" id="Phobius"/>
    </source>
</evidence>
<dbReference type="SMART" id="SM00304">
    <property type="entry name" value="HAMP"/>
    <property type="match status" value="1"/>
</dbReference>
<dbReference type="SMART" id="SM00387">
    <property type="entry name" value="HATPase_c"/>
    <property type="match status" value="1"/>
</dbReference>
<keyword evidence="7" id="KW-0547">Nucleotide-binding</keyword>
<dbReference type="Gene3D" id="6.10.340.10">
    <property type="match status" value="1"/>
</dbReference>
<comment type="caution">
    <text evidence="13">The sequence shown here is derived from an EMBL/GenBank/DDBJ whole genome shotgun (WGS) entry which is preliminary data.</text>
</comment>
<evidence type="ECO:0000259" key="11">
    <source>
        <dbReference type="PROSITE" id="PS50109"/>
    </source>
</evidence>
<dbReference type="PANTHER" id="PTHR44936:SF10">
    <property type="entry name" value="SENSOR PROTEIN RSTB"/>
    <property type="match status" value="1"/>
</dbReference>
<dbReference type="InterPro" id="IPR003660">
    <property type="entry name" value="HAMP_dom"/>
</dbReference>
<keyword evidence="10" id="KW-0472">Membrane</keyword>
<dbReference type="Pfam" id="PF00512">
    <property type="entry name" value="HisKA"/>
    <property type="match status" value="1"/>
</dbReference>